<reference evidence="3" key="1">
    <citation type="submission" date="2019-04" db="EMBL/GenBank/DDBJ databases">
        <title>Friends and foes A comparative genomics studyof 23 Aspergillus species from section Flavi.</title>
        <authorList>
            <consortium name="DOE Joint Genome Institute"/>
            <person name="Kjaerbolling I."/>
            <person name="Vesth T."/>
            <person name="Frisvad J.C."/>
            <person name="Nybo J.L."/>
            <person name="Theobald S."/>
            <person name="Kildgaard S."/>
            <person name="Isbrandt T."/>
            <person name="Kuo A."/>
            <person name="Sato A."/>
            <person name="Lyhne E.K."/>
            <person name="Kogle M.E."/>
            <person name="Wiebenga A."/>
            <person name="Kun R.S."/>
            <person name="Lubbers R.J."/>
            <person name="Makela M.R."/>
            <person name="Barry K."/>
            <person name="Chovatia M."/>
            <person name="Clum A."/>
            <person name="Daum C."/>
            <person name="Haridas S."/>
            <person name="He G."/>
            <person name="LaButti K."/>
            <person name="Lipzen A."/>
            <person name="Mondo S."/>
            <person name="Riley R."/>
            <person name="Salamov A."/>
            <person name="Simmons B.A."/>
            <person name="Magnuson J.K."/>
            <person name="Henrissat B."/>
            <person name="Mortensen U.H."/>
            <person name="Larsen T.O."/>
            <person name="Devries R.P."/>
            <person name="Grigoriev I.V."/>
            <person name="Machida M."/>
            <person name="Baker S.E."/>
            <person name="Andersen M.R."/>
        </authorList>
    </citation>
    <scope>NUCLEOTIDE SEQUENCE [LARGE SCALE GENOMIC DNA]</scope>
    <source>
        <strain evidence="3">CBS 553.77</strain>
    </source>
</reference>
<organism evidence="2 3">
    <name type="scientific">Aspergillus coremiiformis</name>
    <dbReference type="NCBI Taxonomy" id="138285"/>
    <lineage>
        <taxon>Eukaryota</taxon>
        <taxon>Fungi</taxon>
        <taxon>Dikarya</taxon>
        <taxon>Ascomycota</taxon>
        <taxon>Pezizomycotina</taxon>
        <taxon>Eurotiomycetes</taxon>
        <taxon>Eurotiomycetidae</taxon>
        <taxon>Eurotiales</taxon>
        <taxon>Aspergillaceae</taxon>
        <taxon>Aspergillus</taxon>
        <taxon>Aspergillus subgen. Circumdati</taxon>
    </lineage>
</organism>
<gene>
    <name evidence="2" type="ORF">BDV28DRAFT_126451</name>
</gene>
<dbReference type="EMBL" id="ML739035">
    <property type="protein sequence ID" value="KAE8356723.1"/>
    <property type="molecule type" value="Genomic_DNA"/>
</dbReference>
<dbReference type="Proteomes" id="UP000327118">
    <property type="component" value="Unassembled WGS sequence"/>
</dbReference>
<dbReference type="AlphaFoldDB" id="A0A5N6ZHP9"/>
<evidence type="ECO:0000313" key="2">
    <source>
        <dbReference type="EMBL" id="KAE8356723.1"/>
    </source>
</evidence>
<protein>
    <submittedName>
        <fullName evidence="2">Uncharacterized protein</fullName>
    </submittedName>
</protein>
<proteinExistence type="predicted"/>
<evidence type="ECO:0000313" key="3">
    <source>
        <dbReference type="Proteomes" id="UP000327118"/>
    </source>
</evidence>
<evidence type="ECO:0000256" key="1">
    <source>
        <dbReference type="SAM" id="MobiDB-lite"/>
    </source>
</evidence>
<feature type="region of interest" description="Disordered" evidence="1">
    <location>
        <begin position="19"/>
        <end position="41"/>
    </location>
</feature>
<accession>A0A5N6ZHP9</accession>
<name>A0A5N6ZHP9_9EURO</name>
<sequence length="114" mass="12412">MEPMVNHLPKCDPSIPVYARTGSDGDSVSQGKRAGGWSRGASWKSCPSVAVTSRVARYRRGGAVYLGWRRVMGWRPGVPGVPGVCCSLHVLRLFDNGFVQEKYITTPMTFAPGQ</sequence>
<keyword evidence="3" id="KW-1185">Reference proteome</keyword>